<keyword evidence="2" id="KW-0812">Transmembrane</keyword>
<reference evidence="6" key="1">
    <citation type="journal article" date="2018" name="Nat. Microbiol.">
        <title>Leveraging single-cell genomics to expand the fungal tree of life.</title>
        <authorList>
            <person name="Ahrendt S.R."/>
            <person name="Quandt C.A."/>
            <person name="Ciobanu D."/>
            <person name="Clum A."/>
            <person name="Salamov A."/>
            <person name="Andreopoulos B."/>
            <person name="Cheng J.F."/>
            <person name="Woyke T."/>
            <person name="Pelin A."/>
            <person name="Henrissat B."/>
            <person name="Reynolds N.K."/>
            <person name="Benny G.L."/>
            <person name="Smith M.E."/>
            <person name="James T.Y."/>
            <person name="Grigoriev I.V."/>
        </authorList>
    </citation>
    <scope>NUCLEOTIDE SEQUENCE [LARGE SCALE GENOMIC DNA]</scope>
    <source>
        <strain evidence="6">Benny S71-1</strain>
    </source>
</reference>
<feature type="region of interest" description="Disordered" evidence="1">
    <location>
        <begin position="1"/>
        <end position="34"/>
    </location>
</feature>
<dbReference type="EMBL" id="KZ991247">
    <property type="protein sequence ID" value="RKP23171.1"/>
    <property type="molecule type" value="Genomic_DNA"/>
</dbReference>
<keyword evidence="6" id="KW-1185">Reference proteome</keyword>
<keyword evidence="2" id="KW-1133">Transmembrane helix</keyword>
<dbReference type="AlphaFoldDB" id="A0A4P9YVC1"/>
<feature type="compositionally biased region" description="Low complexity" evidence="1">
    <location>
        <begin position="15"/>
        <end position="33"/>
    </location>
</feature>
<dbReference type="EMBL" id="KZ991124">
    <property type="protein sequence ID" value="RKP23288.1"/>
    <property type="molecule type" value="Genomic_DNA"/>
</dbReference>
<evidence type="ECO:0000313" key="3">
    <source>
        <dbReference type="EMBL" id="RKP22954.1"/>
    </source>
</evidence>
<dbReference type="EMBL" id="KZ991458">
    <property type="protein sequence ID" value="RKP22954.1"/>
    <property type="molecule type" value="Genomic_DNA"/>
</dbReference>
<proteinExistence type="predicted"/>
<feature type="compositionally biased region" description="Polar residues" evidence="1">
    <location>
        <begin position="1"/>
        <end position="14"/>
    </location>
</feature>
<evidence type="ECO:0000313" key="5">
    <source>
        <dbReference type="EMBL" id="RKP23288.1"/>
    </source>
</evidence>
<feature type="transmembrane region" description="Helical" evidence="2">
    <location>
        <begin position="66"/>
        <end position="89"/>
    </location>
</feature>
<evidence type="ECO:0000313" key="4">
    <source>
        <dbReference type="EMBL" id="RKP23171.1"/>
    </source>
</evidence>
<gene>
    <name evidence="5" type="ORF">SYNPS1DRAFT_30987</name>
    <name evidence="4" type="ORF">SYNPS1DRAFT_31121</name>
    <name evidence="3" type="ORF">SYNPS1DRAFT_31360</name>
</gene>
<name>A0A4P9YVC1_9FUNG</name>
<reference evidence="4" key="2">
    <citation type="submission" date="2018-07" db="EMBL/GenBank/DDBJ databases">
        <title>Leveraging single-cell genomics to expand the Fungal Tree of Life.</title>
        <authorList>
            <consortium name="DOE Joint Genome Institute"/>
            <person name="Ahrendt S.R."/>
            <person name="Quandt C.A."/>
            <person name="Ciobanu D."/>
            <person name="Clum A."/>
            <person name="Salamov A."/>
            <person name="Andreopoulos B."/>
            <person name="Cheng J.-F."/>
            <person name="Woyke T."/>
            <person name="Pelin A."/>
            <person name="Henrissat B."/>
            <person name="Reynolds N."/>
            <person name="Benny G.L."/>
            <person name="Smith M.E."/>
            <person name="James T.Y."/>
            <person name="Grigoriev I.V."/>
        </authorList>
    </citation>
    <scope>NUCLEOTIDE SEQUENCE</scope>
    <source>
        <strain evidence="4">Benny S71-1</strain>
    </source>
</reference>
<evidence type="ECO:0000256" key="2">
    <source>
        <dbReference type="SAM" id="Phobius"/>
    </source>
</evidence>
<protein>
    <recommendedName>
        <fullName evidence="7">Brain protein I3</fullName>
    </recommendedName>
</protein>
<evidence type="ECO:0000313" key="6">
    <source>
        <dbReference type="Proteomes" id="UP000278143"/>
    </source>
</evidence>
<sequence length="104" mass="11706">MDYPVQYSSSDATSKQPSHAKQPPAAASSPLSSHRLRPMTYCSSIDVPRPNHYVCVDGRGHEWISIYLLPCLLLSIFLFPFGLLSVLLLRFKQCRKCGRSNTSY</sequence>
<keyword evidence="2" id="KW-0472">Membrane</keyword>
<evidence type="ECO:0008006" key="7">
    <source>
        <dbReference type="Google" id="ProtNLM"/>
    </source>
</evidence>
<accession>A0A4P9YVC1</accession>
<evidence type="ECO:0000256" key="1">
    <source>
        <dbReference type="SAM" id="MobiDB-lite"/>
    </source>
</evidence>
<organism evidence="4 6">
    <name type="scientific">Syncephalis pseudoplumigaleata</name>
    <dbReference type="NCBI Taxonomy" id="1712513"/>
    <lineage>
        <taxon>Eukaryota</taxon>
        <taxon>Fungi</taxon>
        <taxon>Fungi incertae sedis</taxon>
        <taxon>Zoopagomycota</taxon>
        <taxon>Zoopagomycotina</taxon>
        <taxon>Zoopagomycetes</taxon>
        <taxon>Zoopagales</taxon>
        <taxon>Piptocephalidaceae</taxon>
        <taxon>Syncephalis</taxon>
    </lineage>
</organism>
<dbReference type="Proteomes" id="UP000278143">
    <property type="component" value="Unassembled WGS sequence"/>
</dbReference>